<evidence type="ECO:0000256" key="7">
    <source>
        <dbReference type="SAM" id="Phobius"/>
    </source>
</evidence>
<feature type="region of interest" description="Disordered" evidence="6">
    <location>
        <begin position="241"/>
        <end position="271"/>
    </location>
</feature>
<dbReference type="PANTHER" id="PTHR33048:SF140">
    <property type="entry name" value="ATPASE, PUTATIVE (EUROFUNG)-RELATED"/>
    <property type="match status" value="1"/>
</dbReference>
<dbReference type="InterPro" id="IPR049326">
    <property type="entry name" value="Rhodopsin_dom_fungi"/>
</dbReference>
<evidence type="ECO:0000256" key="6">
    <source>
        <dbReference type="SAM" id="MobiDB-lite"/>
    </source>
</evidence>
<organism evidence="9 10">
    <name type="scientific">Aspergillus sclerotialis</name>
    <dbReference type="NCBI Taxonomy" id="2070753"/>
    <lineage>
        <taxon>Eukaryota</taxon>
        <taxon>Fungi</taxon>
        <taxon>Dikarya</taxon>
        <taxon>Ascomycota</taxon>
        <taxon>Pezizomycotina</taxon>
        <taxon>Eurotiomycetes</taxon>
        <taxon>Eurotiomycetidae</taxon>
        <taxon>Eurotiales</taxon>
        <taxon>Aspergillaceae</taxon>
        <taxon>Aspergillus</taxon>
        <taxon>Aspergillus subgen. Polypaecilum</taxon>
    </lineage>
</organism>
<reference evidence="10" key="1">
    <citation type="submission" date="2017-02" db="EMBL/GenBank/DDBJ databases">
        <authorList>
            <person name="Tafer H."/>
            <person name="Lopandic K."/>
        </authorList>
    </citation>
    <scope>NUCLEOTIDE SEQUENCE [LARGE SCALE GENOMIC DNA]</scope>
    <source>
        <strain evidence="10">CBS 366.77</strain>
    </source>
</reference>
<evidence type="ECO:0000256" key="4">
    <source>
        <dbReference type="ARBA" id="ARBA00023136"/>
    </source>
</evidence>
<feature type="compositionally biased region" description="Basic and acidic residues" evidence="6">
    <location>
        <begin position="259"/>
        <end position="271"/>
    </location>
</feature>
<feature type="transmembrane region" description="Helical" evidence="7">
    <location>
        <begin position="165"/>
        <end position="185"/>
    </location>
</feature>
<feature type="transmembrane region" description="Helical" evidence="7">
    <location>
        <begin position="12"/>
        <end position="28"/>
    </location>
</feature>
<feature type="transmembrane region" description="Helical" evidence="7">
    <location>
        <begin position="81"/>
        <end position="100"/>
    </location>
</feature>
<evidence type="ECO:0000256" key="2">
    <source>
        <dbReference type="ARBA" id="ARBA00022692"/>
    </source>
</evidence>
<feature type="transmembrane region" description="Helical" evidence="7">
    <location>
        <begin position="48"/>
        <end position="69"/>
    </location>
</feature>
<accession>A0A3A2ZCA4</accession>
<name>A0A3A2ZCA4_9EURO</name>
<feature type="transmembrane region" description="Helical" evidence="7">
    <location>
        <begin position="128"/>
        <end position="153"/>
    </location>
</feature>
<dbReference type="InterPro" id="IPR052337">
    <property type="entry name" value="SAT4-like"/>
</dbReference>
<proteinExistence type="inferred from homology"/>
<keyword evidence="3 7" id="KW-1133">Transmembrane helix</keyword>
<feature type="compositionally biased region" description="Polar residues" evidence="6">
    <location>
        <begin position="285"/>
        <end position="309"/>
    </location>
</feature>
<keyword evidence="4 7" id="KW-0472">Membrane</keyword>
<evidence type="ECO:0000313" key="10">
    <source>
        <dbReference type="Proteomes" id="UP000266188"/>
    </source>
</evidence>
<sequence>MVCGILSDRALNILFALCGITGSLYGMGEHVEDVAKAGNIDTALFWWWLGQTSYVFVCVVAKISIALALLRLTVAKLHSMILWAVIAVSIIVGLVFWFMLTLQCQPVEFFWQRFSRPGEGSCMSINSLIAIAWVYSIVATICDLILGLLPALLVWKLQMNVRTKFALAGILGMGCVASAAVIVRIPFLHTYKDPDFLYATTQISIWSNVEAGLGITAGSLVTLRPLFRWFRDGSYRGTRSRRVTESMPLSSGNANGTNRSEHDRNATKYWRPDIDPDDLHGVFTTIHTSNGGSRSSSQADLNPKQNSREGVNVHKSFYVTSDEV</sequence>
<dbReference type="AlphaFoldDB" id="A0A3A2ZCA4"/>
<dbReference type="GO" id="GO:0016020">
    <property type="term" value="C:membrane"/>
    <property type="evidence" value="ECO:0007669"/>
    <property type="project" value="UniProtKB-SubCell"/>
</dbReference>
<feature type="compositionally biased region" description="Polar residues" evidence="6">
    <location>
        <begin position="247"/>
        <end position="258"/>
    </location>
</feature>
<evidence type="ECO:0000256" key="1">
    <source>
        <dbReference type="ARBA" id="ARBA00004141"/>
    </source>
</evidence>
<feature type="region of interest" description="Disordered" evidence="6">
    <location>
        <begin position="283"/>
        <end position="324"/>
    </location>
</feature>
<comment type="caution">
    <text evidence="9">The sequence shown here is derived from an EMBL/GenBank/DDBJ whole genome shotgun (WGS) entry which is preliminary data.</text>
</comment>
<dbReference type="EMBL" id="MVGC01000280">
    <property type="protein sequence ID" value="RJE20748.1"/>
    <property type="molecule type" value="Genomic_DNA"/>
</dbReference>
<feature type="transmembrane region" description="Helical" evidence="7">
    <location>
        <begin position="205"/>
        <end position="227"/>
    </location>
</feature>
<feature type="domain" description="Rhodopsin" evidence="8">
    <location>
        <begin position="13"/>
        <end position="228"/>
    </location>
</feature>
<evidence type="ECO:0000313" key="9">
    <source>
        <dbReference type="EMBL" id="RJE20748.1"/>
    </source>
</evidence>
<dbReference type="Pfam" id="PF20684">
    <property type="entry name" value="Fung_rhodopsin"/>
    <property type="match status" value="1"/>
</dbReference>
<gene>
    <name evidence="9" type="ORF">PHISCL_06917</name>
</gene>
<dbReference type="Proteomes" id="UP000266188">
    <property type="component" value="Unassembled WGS sequence"/>
</dbReference>
<keyword evidence="2 7" id="KW-0812">Transmembrane</keyword>
<protein>
    <recommendedName>
        <fullName evidence="8">Rhodopsin domain-containing protein</fullName>
    </recommendedName>
</protein>
<evidence type="ECO:0000256" key="5">
    <source>
        <dbReference type="ARBA" id="ARBA00038359"/>
    </source>
</evidence>
<dbReference type="OrthoDB" id="3897607at2759"/>
<evidence type="ECO:0000259" key="8">
    <source>
        <dbReference type="Pfam" id="PF20684"/>
    </source>
</evidence>
<keyword evidence="10" id="KW-1185">Reference proteome</keyword>
<dbReference type="PANTHER" id="PTHR33048">
    <property type="entry name" value="PTH11-LIKE INTEGRAL MEMBRANE PROTEIN (AFU_ORTHOLOGUE AFUA_5G11245)"/>
    <property type="match status" value="1"/>
</dbReference>
<evidence type="ECO:0000256" key="3">
    <source>
        <dbReference type="ARBA" id="ARBA00022989"/>
    </source>
</evidence>
<comment type="subcellular location">
    <subcellularLocation>
        <location evidence="1">Membrane</location>
        <topology evidence="1">Multi-pass membrane protein</topology>
    </subcellularLocation>
</comment>
<comment type="similarity">
    <text evidence="5">Belongs to the SAT4 family.</text>
</comment>